<dbReference type="Proteomes" id="UP000274131">
    <property type="component" value="Unassembled WGS sequence"/>
</dbReference>
<dbReference type="EMBL" id="UXUI01008502">
    <property type="protein sequence ID" value="VDD91665.1"/>
    <property type="molecule type" value="Genomic_DNA"/>
</dbReference>
<dbReference type="PANTHER" id="PTHR46706:SF12">
    <property type="entry name" value="PROTEIN QUA-1-RELATED"/>
    <property type="match status" value="1"/>
</dbReference>
<feature type="domain" description="Hint" evidence="4">
    <location>
        <begin position="307"/>
        <end position="410"/>
    </location>
</feature>
<dbReference type="Gene3D" id="2.170.16.10">
    <property type="entry name" value="Hedgehog/Intein (Hint) domain"/>
    <property type="match status" value="1"/>
</dbReference>
<evidence type="ECO:0000313" key="6">
    <source>
        <dbReference type="Proteomes" id="UP000274131"/>
    </source>
</evidence>
<evidence type="ECO:0000313" key="5">
    <source>
        <dbReference type="EMBL" id="VDD91665.1"/>
    </source>
</evidence>
<feature type="compositionally biased region" description="Polar residues" evidence="2">
    <location>
        <begin position="222"/>
        <end position="237"/>
    </location>
</feature>
<feature type="region of interest" description="Disordered" evidence="2">
    <location>
        <begin position="216"/>
        <end position="254"/>
    </location>
</feature>
<reference evidence="7" key="1">
    <citation type="submission" date="2017-02" db="UniProtKB">
        <authorList>
            <consortium name="WormBaseParasite"/>
        </authorList>
    </citation>
    <scope>IDENTIFICATION</scope>
</reference>
<proteinExistence type="predicted"/>
<dbReference type="WBParaSite" id="EVEC_0000686801-mRNA-1">
    <property type="protein sequence ID" value="EVEC_0000686801-mRNA-1"/>
    <property type="gene ID" value="EVEC_0000686801"/>
</dbReference>
<dbReference type="InterPro" id="IPR052140">
    <property type="entry name" value="Dev_Signal_Hedgehog-like"/>
</dbReference>
<reference evidence="5 6" key="2">
    <citation type="submission" date="2018-10" db="EMBL/GenBank/DDBJ databases">
        <authorList>
            <consortium name="Pathogen Informatics"/>
        </authorList>
    </citation>
    <scope>NUCLEOTIDE SEQUENCE [LARGE SCALE GENOMIC DNA]</scope>
</reference>
<dbReference type="GO" id="GO:0016539">
    <property type="term" value="P:intein-mediated protein splicing"/>
    <property type="evidence" value="ECO:0007669"/>
    <property type="project" value="InterPro"/>
</dbReference>
<evidence type="ECO:0000256" key="1">
    <source>
        <dbReference type="ARBA" id="ARBA00022473"/>
    </source>
</evidence>
<dbReference type="InterPro" id="IPR006141">
    <property type="entry name" value="Intein_N"/>
</dbReference>
<dbReference type="Pfam" id="PF01079">
    <property type="entry name" value="Hint"/>
    <property type="match status" value="1"/>
</dbReference>
<evidence type="ECO:0000256" key="3">
    <source>
        <dbReference type="SAM" id="SignalP"/>
    </source>
</evidence>
<name>A0A0N4V8Z7_ENTVE</name>
<sequence>MLLLLLVVVASAVHLIDAASCGSSGIPFRLEVMPDGHPVLGCASPICFGTEAGGQRVMHDSQFDTGPNGVDGFFREGDLDKPRSRYPEAPAQLADCPAGFPSKSCNEANTWVGGINFNADGILELQCCKYDEMKFSTEVGRPVVRPGEVYSGGEVIRDGRQTGFDLICGIKQIPESFGKSAFQLTVCRMACIPDPNEETNDVDIDEQKEITRILDKVEEPSSETQPLQPLPQTSSVDGTDAKPVPVQETRTYPGQTATVEHVQGTDTDQVVQFLLFLSNLTLFQIGESVIPVQSGGGYYYPVEGGVPACFSADTIVRTLNGDIAMKDLEVGELVLTKFGNTTAFTEVITFMHLLPDQKASFVQVETADGNLLKLTPLHFIYKTSCSTTSHRDELVYAEDLKIDDCLYTLNSENRKFNTVFIH</sequence>
<dbReference type="PROSITE" id="PS50817">
    <property type="entry name" value="INTEIN_N_TER"/>
    <property type="match status" value="1"/>
</dbReference>
<protein>
    <submittedName>
        <fullName evidence="7">HintN domain-containing protein</fullName>
    </submittedName>
</protein>
<dbReference type="InterPro" id="IPR003587">
    <property type="entry name" value="Hint_dom_N"/>
</dbReference>
<gene>
    <name evidence="5" type="ORF">EVEC_LOCUS6416</name>
</gene>
<feature type="signal peptide" evidence="3">
    <location>
        <begin position="1"/>
        <end position="18"/>
    </location>
</feature>
<dbReference type="InterPro" id="IPR036844">
    <property type="entry name" value="Hint_dom_sf"/>
</dbReference>
<dbReference type="SUPFAM" id="SSF51294">
    <property type="entry name" value="Hedgehog/intein (Hint) domain"/>
    <property type="match status" value="1"/>
</dbReference>
<dbReference type="CDD" id="cd00081">
    <property type="entry name" value="Hint"/>
    <property type="match status" value="1"/>
</dbReference>
<evidence type="ECO:0000259" key="4">
    <source>
        <dbReference type="SMART" id="SM00306"/>
    </source>
</evidence>
<keyword evidence="3" id="KW-0732">Signal</keyword>
<feature type="chain" id="PRO_5043122760" evidence="3">
    <location>
        <begin position="19"/>
        <end position="422"/>
    </location>
</feature>
<dbReference type="PANTHER" id="PTHR46706">
    <property type="entry name" value="PROTEIN QUA-1-RELATED"/>
    <property type="match status" value="1"/>
</dbReference>
<accession>A0A0N4V8Z7</accession>
<dbReference type="STRING" id="51028.A0A0N4V8Z7"/>
<evidence type="ECO:0000313" key="7">
    <source>
        <dbReference type="WBParaSite" id="EVEC_0000686801-mRNA-1"/>
    </source>
</evidence>
<keyword evidence="6" id="KW-1185">Reference proteome</keyword>
<keyword evidence="1" id="KW-0217">Developmental protein</keyword>
<evidence type="ECO:0000256" key="2">
    <source>
        <dbReference type="SAM" id="MobiDB-lite"/>
    </source>
</evidence>
<dbReference type="OrthoDB" id="5212at2759"/>
<dbReference type="AlphaFoldDB" id="A0A0N4V8Z7"/>
<dbReference type="GO" id="GO:0016540">
    <property type="term" value="P:protein autoprocessing"/>
    <property type="evidence" value="ECO:0007669"/>
    <property type="project" value="InterPro"/>
</dbReference>
<dbReference type="InterPro" id="IPR001767">
    <property type="entry name" value="Hedgehog_Hint"/>
</dbReference>
<dbReference type="SMART" id="SM00306">
    <property type="entry name" value="HintN"/>
    <property type="match status" value="1"/>
</dbReference>
<organism evidence="7">
    <name type="scientific">Enterobius vermicularis</name>
    <name type="common">Human pinworm</name>
    <dbReference type="NCBI Taxonomy" id="51028"/>
    <lineage>
        <taxon>Eukaryota</taxon>
        <taxon>Metazoa</taxon>
        <taxon>Ecdysozoa</taxon>
        <taxon>Nematoda</taxon>
        <taxon>Chromadorea</taxon>
        <taxon>Rhabditida</taxon>
        <taxon>Spirurina</taxon>
        <taxon>Oxyuridomorpha</taxon>
        <taxon>Oxyuroidea</taxon>
        <taxon>Oxyuridae</taxon>
        <taxon>Enterobius</taxon>
    </lineage>
</organism>